<comment type="similarity">
    <text evidence="5">Belongs to the Prp family.</text>
</comment>
<dbReference type="EMBL" id="FOTS01000013">
    <property type="protein sequence ID" value="SFL68606.1"/>
    <property type="molecule type" value="Genomic_DNA"/>
</dbReference>
<reference evidence="8" key="1">
    <citation type="submission" date="2016-10" db="EMBL/GenBank/DDBJ databases">
        <authorList>
            <person name="Varghese N."/>
            <person name="Submissions S."/>
        </authorList>
    </citation>
    <scope>NUCLEOTIDE SEQUENCE [LARGE SCALE GENOMIC DNA]</scope>
    <source>
        <strain evidence="8">DSM 13327</strain>
    </source>
</reference>
<dbReference type="InterPro" id="IPR036764">
    <property type="entry name" value="Peptidase_Prp_sf"/>
</dbReference>
<accession>A0A1I4JR67</accession>
<evidence type="ECO:0000313" key="7">
    <source>
        <dbReference type="EMBL" id="SFL68606.1"/>
    </source>
</evidence>
<evidence type="ECO:0000256" key="1">
    <source>
        <dbReference type="ARBA" id="ARBA00022517"/>
    </source>
</evidence>
<keyword evidence="8" id="KW-1185">Reference proteome</keyword>
<evidence type="ECO:0000256" key="2">
    <source>
        <dbReference type="ARBA" id="ARBA00022670"/>
    </source>
</evidence>
<evidence type="ECO:0000256" key="4">
    <source>
        <dbReference type="ARBA" id="ARBA00022807"/>
    </source>
</evidence>
<dbReference type="Pfam" id="PF04327">
    <property type="entry name" value="Peptidase_Prp"/>
    <property type="match status" value="1"/>
</dbReference>
<organism evidence="7 8">
    <name type="scientific">Pelosinus propionicus DSM 13327</name>
    <dbReference type="NCBI Taxonomy" id="1123291"/>
    <lineage>
        <taxon>Bacteria</taxon>
        <taxon>Bacillati</taxon>
        <taxon>Bacillota</taxon>
        <taxon>Negativicutes</taxon>
        <taxon>Selenomonadales</taxon>
        <taxon>Sporomusaceae</taxon>
        <taxon>Pelosinus</taxon>
    </lineage>
</organism>
<dbReference type="OrthoDB" id="48998at2"/>
<keyword evidence="1" id="KW-0690">Ribosome biogenesis</keyword>
<dbReference type="Gene3D" id="3.30.70.1490">
    <property type="entry name" value="Cysteine protease Prp"/>
    <property type="match status" value="1"/>
</dbReference>
<keyword evidence="4" id="KW-0788">Thiol protease</keyword>
<name>A0A1I4JR67_9FIRM</name>
<evidence type="ECO:0000256" key="6">
    <source>
        <dbReference type="ARBA" id="ARBA00044538"/>
    </source>
</evidence>
<dbReference type="PANTHER" id="PTHR39178">
    <property type="entry name" value="HYPOTHETICAL RIBOSOME-ASSOCIATED PROTEIN"/>
    <property type="match status" value="1"/>
</dbReference>
<keyword evidence="3" id="KW-0378">Hydrolase</keyword>
<dbReference type="GO" id="GO:0006508">
    <property type="term" value="P:proteolysis"/>
    <property type="evidence" value="ECO:0007669"/>
    <property type="project" value="UniProtKB-KW"/>
</dbReference>
<dbReference type="Proteomes" id="UP000199520">
    <property type="component" value="Unassembled WGS sequence"/>
</dbReference>
<keyword evidence="2" id="KW-0645">Protease</keyword>
<dbReference type="RefSeq" id="WP_090935550.1">
    <property type="nucleotide sequence ID" value="NZ_FOTS01000013.1"/>
</dbReference>
<evidence type="ECO:0000313" key="8">
    <source>
        <dbReference type="Proteomes" id="UP000199520"/>
    </source>
</evidence>
<dbReference type="STRING" id="1123291.SAMN04490355_101382"/>
<sequence>MIKIKIIRNPEQGIVEFHVTGHANQGPHGQDIVCAGVSALTQTAVLGLDRHLGARIHLDIASGNLKMCLLDNPDRLTNAVLETMLIGLTEIAKANPQSVRISEHRR</sequence>
<evidence type="ECO:0000256" key="5">
    <source>
        <dbReference type="ARBA" id="ARBA00044503"/>
    </source>
</evidence>
<proteinExistence type="inferred from homology"/>
<dbReference type="AlphaFoldDB" id="A0A1I4JR67"/>
<dbReference type="PANTHER" id="PTHR39178:SF1">
    <property type="entry name" value="RIBOSOMAL-PROCESSING CYSTEINE PROTEASE PRP"/>
    <property type="match status" value="1"/>
</dbReference>
<dbReference type="SUPFAM" id="SSF118010">
    <property type="entry name" value="TM1457-like"/>
    <property type="match status" value="1"/>
</dbReference>
<dbReference type="CDD" id="cd16332">
    <property type="entry name" value="Prp-like"/>
    <property type="match status" value="1"/>
</dbReference>
<dbReference type="GO" id="GO:0008234">
    <property type="term" value="F:cysteine-type peptidase activity"/>
    <property type="evidence" value="ECO:0007669"/>
    <property type="project" value="UniProtKB-KW"/>
</dbReference>
<evidence type="ECO:0000256" key="3">
    <source>
        <dbReference type="ARBA" id="ARBA00022801"/>
    </source>
</evidence>
<gene>
    <name evidence="7" type="ORF">SAMN04490355_101382</name>
</gene>
<dbReference type="GO" id="GO:0042254">
    <property type="term" value="P:ribosome biogenesis"/>
    <property type="evidence" value="ECO:0007669"/>
    <property type="project" value="UniProtKB-KW"/>
</dbReference>
<dbReference type="InterPro" id="IPR007422">
    <property type="entry name" value="Peptidase_Prp"/>
</dbReference>
<protein>
    <recommendedName>
        <fullName evidence="6">Ribosomal processing cysteine protease Prp</fullName>
    </recommendedName>
</protein>